<gene>
    <name evidence="2" type="ordered locus">RSal33209_3236</name>
</gene>
<accession>A9WUT2</accession>
<feature type="domain" description="Xaa-Pro dipeptidyl-peptidase C-terminal" evidence="1">
    <location>
        <begin position="2"/>
        <end position="131"/>
    </location>
</feature>
<dbReference type="GO" id="GO:0008239">
    <property type="term" value="F:dipeptidyl-peptidase activity"/>
    <property type="evidence" value="ECO:0007669"/>
    <property type="project" value="InterPro"/>
</dbReference>
<protein>
    <submittedName>
        <fullName evidence="2">X-Pro dipeptidyl-peptidase (S15) family protein</fullName>
    </submittedName>
</protein>
<dbReference type="EMBL" id="CP000910">
    <property type="protein sequence ID" value="ABY24953.1"/>
    <property type="molecule type" value="Genomic_DNA"/>
</dbReference>
<dbReference type="STRING" id="288705.RSal33209_3236"/>
<dbReference type="Pfam" id="PF08530">
    <property type="entry name" value="PepX_C"/>
    <property type="match status" value="1"/>
</dbReference>
<dbReference type="SUPFAM" id="SSF49785">
    <property type="entry name" value="Galactose-binding domain-like"/>
    <property type="match status" value="1"/>
</dbReference>
<dbReference type="eggNOG" id="COG2936">
    <property type="taxonomic scope" value="Bacteria"/>
</dbReference>
<dbReference type="InterPro" id="IPR008979">
    <property type="entry name" value="Galactose-bd-like_sf"/>
</dbReference>
<dbReference type="KEGG" id="rsa:RSal33209_3236"/>
<dbReference type="InterPro" id="IPR013736">
    <property type="entry name" value="Xaa-Pro_dipept_C"/>
</dbReference>
<evidence type="ECO:0000313" key="3">
    <source>
        <dbReference type="Proteomes" id="UP000002007"/>
    </source>
</evidence>
<keyword evidence="3" id="KW-1185">Reference proteome</keyword>
<evidence type="ECO:0000313" key="2">
    <source>
        <dbReference type="EMBL" id="ABY24953.1"/>
    </source>
</evidence>
<sequence>MDLFVIIIDLDEQGKEVTSEGTLGQLGDPVARGWLRLSHRAWDEERSLPYRPMHRHEVPELLVPDEIVPAVVEILPTSRVFGKGHRLGLVLQAADRNDPTEFLHNDPVDRDLAVFAGTHRIHSGGEQPSYLLLPVIPSA</sequence>
<reference evidence="3" key="1">
    <citation type="journal article" date="2008" name="J. Bacteriol.">
        <title>Genome sequence of the fish pathogen Renibacterium salmoninarum suggests reductive evolution away from an environmental Arthrobacter ancestor.</title>
        <authorList>
            <person name="Wiens G.D."/>
            <person name="Rockey D.D."/>
            <person name="Wu Z."/>
            <person name="Chang J."/>
            <person name="Levy R."/>
            <person name="Crane S."/>
            <person name="Chen D.S."/>
            <person name="Capri G.R."/>
            <person name="Burnett J.R."/>
            <person name="Sudheesh P.S."/>
            <person name="Schipma M.J."/>
            <person name="Burd H."/>
            <person name="Bhattacharyya A."/>
            <person name="Rhodes L.D."/>
            <person name="Kaul R."/>
            <person name="Strom M.S."/>
        </authorList>
    </citation>
    <scope>NUCLEOTIDE SEQUENCE [LARGE SCALE GENOMIC DNA]</scope>
    <source>
        <strain evidence="3">ATCC 33209 / DSM 20767 / JCM 11484 / NBRC 15589 / NCIMB 2235</strain>
    </source>
</reference>
<name>A9WUT2_RENSM</name>
<proteinExistence type="predicted"/>
<dbReference type="AlphaFoldDB" id="A9WUT2"/>
<organism evidence="2 3">
    <name type="scientific">Renibacterium salmoninarum (strain ATCC 33209 / DSM 20767 / JCM 11484 / NBRC 15589 / NCIMB 2235)</name>
    <dbReference type="NCBI Taxonomy" id="288705"/>
    <lineage>
        <taxon>Bacteria</taxon>
        <taxon>Bacillati</taxon>
        <taxon>Actinomycetota</taxon>
        <taxon>Actinomycetes</taxon>
        <taxon>Micrococcales</taxon>
        <taxon>Micrococcaceae</taxon>
        <taxon>Renibacterium</taxon>
    </lineage>
</organism>
<dbReference type="Gene3D" id="2.60.120.260">
    <property type="entry name" value="Galactose-binding domain-like"/>
    <property type="match status" value="1"/>
</dbReference>
<evidence type="ECO:0000259" key="1">
    <source>
        <dbReference type="Pfam" id="PF08530"/>
    </source>
</evidence>
<dbReference type="Proteomes" id="UP000002007">
    <property type="component" value="Chromosome"/>
</dbReference>
<dbReference type="HOGENOM" id="CLU_1843499_0_0_11"/>